<feature type="region of interest" description="Disordered" evidence="1">
    <location>
        <begin position="537"/>
        <end position="577"/>
    </location>
</feature>
<feature type="compositionally biased region" description="Basic residues" evidence="1">
    <location>
        <begin position="1187"/>
        <end position="1198"/>
    </location>
</feature>
<dbReference type="GO" id="GO:0006360">
    <property type="term" value="P:transcription by RNA polymerase I"/>
    <property type="evidence" value="ECO:0007669"/>
    <property type="project" value="InterPro"/>
</dbReference>
<feature type="compositionally biased region" description="Basic and acidic residues" evidence="1">
    <location>
        <begin position="94"/>
        <end position="111"/>
    </location>
</feature>
<accession>A0AAW2AMX6</accession>
<evidence type="ECO:0000313" key="3">
    <source>
        <dbReference type="Proteomes" id="UP001479290"/>
    </source>
</evidence>
<evidence type="ECO:0000313" key="2">
    <source>
        <dbReference type="EMBL" id="KAK9974243.1"/>
    </source>
</evidence>
<dbReference type="EMBL" id="JAWDJR010000005">
    <property type="protein sequence ID" value="KAK9974243.1"/>
    <property type="molecule type" value="Genomic_DNA"/>
</dbReference>
<feature type="compositionally biased region" description="Basic and acidic residues" evidence="1">
    <location>
        <begin position="66"/>
        <end position="76"/>
    </location>
</feature>
<dbReference type="PANTHER" id="PTHR15484">
    <property type="entry name" value="DNA-DIRECTED RNA POLYMERASE I SUBUNIT RPA34"/>
    <property type="match status" value="1"/>
</dbReference>
<feature type="compositionally biased region" description="Polar residues" evidence="1">
    <location>
        <begin position="537"/>
        <end position="548"/>
    </location>
</feature>
<feature type="region of interest" description="Disordered" evidence="1">
    <location>
        <begin position="1144"/>
        <end position="1255"/>
    </location>
</feature>
<comment type="caution">
    <text evidence="2">The sequence shown here is derived from an EMBL/GenBank/DDBJ whole genome shotgun (WGS) entry which is preliminary data.</text>
</comment>
<feature type="compositionally biased region" description="Polar residues" evidence="1">
    <location>
        <begin position="1279"/>
        <end position="1293"/>
    </location>
</feature>
<gene>
    <name evidence="2" type="ORF">ABG768_022349</name>
</gene>
<feature type="compositionally biased region" description="Polar residues" evidence="1">
    <location>
        <begin position="946"/>
        <end position="960"/>
    </location>
</feature>
<feature type="compositionally biased region" description="Polar residues" evidence="1">
    <location>
        <begin position="1373"/>
        <end position="1392"/>
    </location>
</feature>
<feature type="compositionally biased region" description="Basic and acidic residues" evidence="1">
    <location>
        <begin position="1199"/>
        <end position="1208"/>
    </location>
</feature>
<dbReference type="PANTHER" id="PTHR15484:SF8">
    <property type="entry name" value="DNA-DIRECTED RNA POLYMERASE I SUBUNIT RPA34"/>
    <property type="match status" value="1"/>
</dbReference>
<dbReference type="GO" id="GO:0005736">
    <property type="term" value="C:RNA polymerase I complex"/>
    <property type="evidence" value="ECO:0007669"/>
    <property type="project" value="TreeGrafter"/>
</dbReference>
<feature type="compositionally biased region" description="Basic residues" evidence="1">
    <location>
        <begin position="1235"/>
        <end position="1245"/>
    </location>
</feature>
<dbReference type="InterPro" id="IPR013240">
    <property type="entry name" value="DNA-dir_RNA_pol1_su_RPA34"/>
</dbReference>
<feature type="region of interest" description="Disordered" evidence="1">
    <location>
        <begin position="797"/>
        <end position="844"/>
    </location>
</feature>
<feature type="compositionally biased region" description="Polar residues" evidence="1">
    <location>
        <begin position="1159"/>
        <end position="1185"/>
    </location>
</feature>
<feature type="region of interest" description="Disordered" evidence="1">
    <location>
        <begin position="1274"/>
        <end position="1310"/>
    </location>
</feature>
<feature type="region of interest" description="Disordered" evidence="1">
    <location>
        <begin position="277"/>
        <end position="297"/>
    </location>
</feature>
<dbReference type="Proteomes" id="UP001479290">
    <property type="component" value="Unassembled WGS sequence"/>
</dbReference>
<feature type="region of interest" description="Disordered" evidence="1">
    <location>
        <begin position="1003"/>
        <end position="1030"/>
    </location>
</feature>
<name>A0AAW2AMX6_CULAL</name>
<feature type="compositionally biased region" description="Polar residues" evidence="1">
    <location>
        <begin position="927"/>
        <end position="936"/>
    </location>
</feature>
<dbReference type="GO" id="GO:0003723">
    <property type="term" value="F:RNA binding"/>
    <property type="evidence" value="ECO:0007669"/>
    <property type="project" value="TreeGrafter"/>
</dbReference>
<feature type="region of interest" description="Disordered" evidence="1">
    <location>
        <begin position="1077"/>
        <end position="1097"/>
    </location>
</feature>
<sequence length="1403" mass="159472">MARRSEDDRTEIESPNTQQIVPVVSHVSDLIDLDPHSELFLETPPPDVVCSINACFDQFTSTLERRRDTSVHKSSSDSDSGESLFVTQSVTKAVRTERRQRPDLSTRRPESISDDIGGDSKGVTRSLSENEDNEYEEGREGQHVVCPNRGKWINYFPPQKATFPFLLKSHRRQHLTRKKHQILENSEIGGFLKCMKKFEEGYVKTERAISPYMLESELSDNFEGDDHNSDHEVTKVDKMLVPNYCKGNLNKYLPQSILERRIQDSLSKNIKEKLLNVNGKGKKRKTKSTMKNQTSVSVKKQSKKKCKVPKSKAVARTLSESYCMSLCEEQGKQHETHEVLASCSDAERSDSSSCGQPLNKQIIQCAENSHGNNLVIEKTQTHSVQAVSRMEHEDDMRSRTDNYLPNKGNFVPPQGGDISIQNEIQQTDSDIGSMDLFSPLNSQEHKNNQIHKTESITANIEESDQDSDVTQIETEGQSESIFGLETPRWCDGEHQAQEDDESDITQIETEGEYVSVFGPRTPTKQFTIQDVNTTKLSESQKTGQSSVVLHTELFSRKEDKTRHKKKKTKSSSHTDTEVTGIEETVNVQPSSKHLPLADEPLREVYLSSCEHVIVGKQRRMVEMETDTQDSPLFKTGGMSFLKRKRKGKKKMGAAILMECDTNVDASQKVSSEFQVDVAELKTTCRENRELFDVENRVTNEEQTAASVLQSEETSELLEEIILSTFADSSVIKKAKKKKMKMYKLKEREDAEPSVENQSVEAVQFSEPQTNELTLIRTKKRRKDKERTKTAYVEENNATEIPSNGTLDSGRPTELRVNEGDLSSEAPEAGQPKHMQTSEEIAGSLSPNVIRLKTVKKKKKKREETEFRYESVDLNVSSMSQFDAGLKVVELQYDQVIEERRSNDSAAEHLKDNTASILKVARRKKKSQNVSSPSQSDDIIGPEKQVSCMQSENTAEQNNLGSDDIVIKKDKQKKVKKQKLKERKTIELASDIKDIVQIQYSESQTTDLLSRRTKNKRANKDRERTVSSSYEHLEHMDDRPPEIRGINVIQSNEATETDQIEHLQSLEGITRYKSPSVTILSSGKKKKKKRDQSEERQYESVDLILDVSSVSQFDVTAQKMIKRRQSDAAENLEGNAAHILNVAKHKKKSQNASAKLENAVSDSQSGNTAELVEKTNSSGLSDNPLSTKYKRNKKKKHKLKEQEDTERNAVTHSVDNVHSVETDQFNESQTTELTLKRTKKKRKDKERKKTTYIEENGTTDSLSIETFEAIETDHLEHLQTSEQTEQCPSPNVTRLKSVKKKKKKKKNGSEECRYESVDFAFDVSLVSQFDNVTHRSNTQHTVEESPNDVEHLESNTEVKLNDTKHKKKRKRSSFSINYNSDFNSSAAQMQETVTPERKRKKKRF</sequence>
<feature type="compositionally biased region" description="Basic and acidic residues" evidence="1">
    <location>
        <begin position="899"/>
        <end position="911"/>
    </location>
</feature>
<feature type="region of interest" description="Disordered" evidence="1">
    <location>
        <begin position="66"/>
        <end position="142"/>
    </location>
</feature>
<feature type="compositionally biased region" description="Basic residues" evidence="1">
    <location>
        <begin position="969"/>
        <end position="980"/>
    </location>
</feature>
<protein>
    <submittedName>
        <fullName evidence="2">Uncharacterized protein</fullName>
    </submittedName>
</protein>
<feature type="compositionally biased region" description="Basic and acidic residues" evidence="1">
    <location>
        <begin position="1347"/>
        <end position="1362"/>
    </location>
</feature>
<evidence type="ECO:0000256" key="1">
    <source>
        <dbReference type="SAM" id="MobiDB-lite"/>
    </source>
</evidence>
<feature type="compositionally biased region" description="Basic residues" evidence="1">
    <location>
        <begin position="1295"/>
        <end position="1305"/>
    </location>
</feature>
<feature type="region of interest" description="Disordered" evidence="1">
    <location>
        <begin position="899"/>
        <end position="980"/>
    </location>
</feature>
<reference evidence="2 3" key="1">
    <citation type="submission" date="2024-05" db="EMBL/GenBank/DDBJ databases">
        <title>A high-quality chromosomal-level genome assembly of Topmouth culter (Culter alburnus).</title>
        <authorList>
            <person name="Zhao H."/>
        </authorList>
    </citation>
    <scope>NUCLEOTIDE SEQUENCE [LARGE SCALE GENOMIC DNA]</scope>
    <source>
        <strain evidence="2">CATC2023</strain>
        <tissue evidence="2">Muscle</tissue>
    </source>
</reference>
<proteinExistence type="predicted"/>
<organism evidence="2 3">
    <name type="scientific">Culter alburnus</name>
    <name type="common">Topmouth culter</name>
    <dbReference type="NCBI Taxonomy" id="194366"/>
    <lineage>
        <taxon>Eukaryota</taxon>
        <taxon>Metazoa</taxon>
        <taxon>Chordata</taxon>
        <taxon>Craniata</taxon>
        <taxon>Vertebrata</taxon>
        <taxon>Euteleostomi</taxon>
        <taxon>Actinopterygii</taxon>
        <taxon>Neopterygii</taxon>
        <taxon>Teleostei</taxon>
        <taxon>Ostariophysi</taxon>
        <taxon>Cypriniformes</taxon>
        <taxon>Xenocyprididae</taxon>
        <taxon>Xenocypridinae</taxon>
        <taxon>Culter</taxon>
    </lineage>
</organism>
<feature type="compositionally biased region" description="Polar residues" evidence="1">
    <location>
        <begin position="797"/>
        <end position="806"/>
    </location>
</feature>
<feature type="compositionally biased region" description="Basic and acidic residues" evidence="1">
    <location>
        <begin position="1017"/>
        <end position="1030"/>
    </location>
</feature>
<keyword evidence="3" id="KW-1185">Reference proteome</keyword>
<feature type="region of interest" description="Disordered" evidence="1">
    <location>
        <begin position="1334"/>
        <end position="1403"/>
    </location>
</feature>